<dbReference type="Gene3D" id="3.40.50.300">
    <property type="entry name" value="P-loop containing nucleotide triphosphate hydrolases"/>
    <property type="match status" value="1"/>
</dbReference>
<name>A0A916YU72_9BACT</name>
<feature type="domain" description="ATPase AAA-type core" evidence="1">
    <location>
        <begin position="261"/>
        <end position="425"/>
    </location>
</feature>
<gene>
    <name evidence="2" type="ORF">GCM10011514_25710</name>
</gene>
<evidence type="ECO:0000313" key="2">
    <source>
        <dbReference type="EMBL" id="GGD60627.1"/>
    </source>
</evidence>
<dbReference type="NCBIfam" id="TIGR04435">
    <property type="entry name" value="restrict_AAA_1"/>
    <property type="match status" value="1"/>
</dbReference>
<dbReference type="PANTHER" id="PTHR43581">
    <property type="entry name" value="ATP/GTP PHOSPHATASE"/>
    <property type="match status" value="1"/>
</dbReference>
<dbReference type="RefSeq" id="WP_188766507.1">
    <property type="nucleotide sequence ID" value="NZ_BMKK01000005.1"/>
</dbReference>
<proteinExistence type="predicted"/>
<dbReference type="PANTHER" id="PTHR43581:SF4">
    <property type="entry name" value="ATP_GTP PHOSPHATASE"/>
    <property type="match status" value="1"/>
</dbReference>
<reference evidence="2" key="1">
    <citation type="journal article" date="2014" name="Int. J. Syst. Evol. Microbiol.">
        <title>Complete genome sequence of Corynebacterium casei LMG S-19264T (=DSM 44701T), isolated from a smear-ripened cheese.</title>
        <authorList>
            <consortium name="US DOE Joint Genome Institute (JGI-PGF)"/>
            <person name="Walter F."/>
            <person name="Albersmeier A."/>
            <person name="Kalinowski J."/>
            <person name="Ruckert C."/>
        </authorList>
    </citation>
    <scope>NUCLEOTIDE SEQUENCE</scope>
    <source>
        <strain evidence="2">CGMCC 1.15958</strain>
    </source>
</reference>
<dbReference type="Proteomes" id="UP000609064">
    <property type="component" value="Unassembled WGS sequence"/>
</dbReference>
<reference evidence="2" key="2">
    <citation type="submission" date="2020-09" db="EMBL/GenBank/DDBJ databases">
        <authorList>
            <person name="Sun Q."/>
            <person name="Zhou Y."/>
        </authorList>
    </citation>
    <scope>NUCLEOTIDE SEQUENCE</scope>
    <source>
        <strain evidence="2">CGMCC 1.15958</strain>
    </source>
</reference>
<keyword evidence="3" id="KW-1185">Reference proteome</keyword>
<dbReference type="InterPro" id="IPR027417">
    <property type="entry name" value="P-loop_NTPase"/>
</dbReference>
<comment type="caution">
    <text evidence="2">The sequence shown here is derived from an EMBL/GenBank/DDBJ whole genome shotgun (WGS) entry which is preliminary data.</text>
</comment>
<dbReference type="GO" id="GO:0016887">
    <property type="term" value="F:ATP hydrolysis activity"/>
    <property type="evidence" value="ECO:0007669"/>
    <property type="project" value="InterPro"/>
</dbReference>
<dbReference type="InterPro" id="IPR030974">
    <property type="entry name" value="Restrict_AAA"/>
</dbReference>
<dbReference type="InterPro" id="IPR003959">
    <property type="entry name" value="ATPase_AAA_core"/>
</dbReference>
<sequence length="518" mass="60771">MKLRKLVIYDIDYKPLIKGIELFFPKSDENYINANCFIGINGSGKSQTLEIIAEIFLFLENVFRKENKKNNLFSPFGFRIEYEITKENIEYLMIFDCEEIKTKEKDIQIEIYKKDNEDFSAIDIIGLNIYEFLPSKIIGYSSGANETISLPFDSYYDEYAEYTYNRAFGKVIGDDYDPNMYFMNYNTNLGIAISSLIFREDIPNIDKILSILQIEDLISFQITIQTFPPDTPNKQQGGVILTPELEEWKNRLIKLADKPFYEEKHKKYILKYNLDDITRMAFKANFANAFELYTCLYKFELLNNLIVDKTTKEKIKKERKQRRLLTKMPMVSDINKVLCYSELKLKLKNENKVDYLSLSDGEHQFLNVFGTLLMINQDNCLFLLDEPETHFNPKWRRTFISTLKDITEGRKQDMIITTHSPFVVSDCKKENVYIFKKENNVIDIENPQKETFGASFDNILDMAFDIKIPISEDSLNEINKLNKENDPSIINDKLHDFGESMEKIKLLSRIILLNSKKE</sequence>
<dbReference type="InterPro" id="IPR051396">
    <property type="entry name" value="Bact_Antivir_Def_Nuclease"/>
</dbReference>
<accession>A0A916YU72</accession>
<evidence type="ECO:0000313" key="3">
    <source>
        <dbReference type="Proteomes" id="UP000609064"/>
    </source>
</evidence>
<evidence type="ECO:0000259" key="1">
    <source>
        <dbReference type="Pfam" id="PF13304"/>
    </source>
</evidence>
<protein>
    <submittedName>
        <fullName evidence="2">ABC transporter</fullName>
    </submittedName>
</protein>
<dbReference type="Pfam" id="PF13304">
    <property type="entry name" value="AAA_21"/>
    <property type="match status" value="1"/>
</dbReference>
<organism evidence="2 3">
    <name type="scientific">Emticicia aquatilis</name>
    <dbReference type="NCBI Taxonomy" id="1537369"/>
    <lineage>
        <taxon>Bacteria</taxon>
        <taxon>Pseudomonadati</taxon>
        <taxon>Bacteroidota</taxon>
        <taxon>Cytophagia</taxon>
        <taxon>Cytophagales</taxon>
        <taxon>Leadbetterellaceae</taxon>
        <taxon>Emticicia</taxon>
    </lineage>
</organism>
<dbReference type="GO" id="GO:0005524">
    <property type="term" value="F:ATP binding"/>
    <property type="evidence" value="ECO:0007669"/>
    <property type="project" value="InterPro"/>
</dbReference>
<dbReference type="SUPFAM" id="SSF52540">
    <property type="entry name" value="P-loop containing nucleoside triphosphate hydrolases"/>
    <property type="match status" value="1"/>
</dbReference>
<dbReference type="AlphaFoldDB" id="A0A916YU72"/>
<dbReference type="EMBL" id="BMKK01000005">
    <property type="protein sequence ID" value="GGD60627.1"/>
    <property type="molecule type" value="Genomic_DNA"/>
</dbReference>